<sequence length="193" mass="21324">MSNEETTGETGTSESGKGRPTPKRKEAESARKQGISVPKDPKAARKAARDRDREARAKSRAGLMAGDPAYFPRRDAGPVKAQVRDYVDRRRTVGEFFVPFAFVVLLLGLVNNPTVQTTVVYVWTSVLLLVVLDTILVGILLGRSLRKDYPEKSDRKGAVSYGVLRALQLRRFRIPPPRIKAGGAPITPKIKKK</sequence>
<keyword evidence="2" id="KW-0472">Membrane</keyword>
<evidence type="ECO:0008006" key="4">
    <source>
        <dbReference type="Google" id="ProtNLM"/>
    </source>
</evidence>
<protein>
    <recommendedName>
        <fullName evidence="4">DUF3043 domain-containing protein</fullName>
    </recommendedName>
</protein>
<feature type="transmembrane region" description="Helical" evidence="2">
    <location>
        <begin position="92"/>
        <end position="110"/>
    </location>
</feature>
<gene>
    <name evidence="3" type="ORF">GM51_13535</name>
</gene>
<evidence type="ECO:0000313" key="3">
    <source>
        <dbReference type="EMBL" id="KGA16004.1"/>
    </source>
</evidence>
<dbReference type="AlphaFoldDB" id="A0A094Q1V9"/>
<dbReference type="InterPro" id="IPR021403">
    <property type="entry name" value="DUF3043"/>
</dbReference>
<dbReference type="Pfam" id="PF11241">
    <property type="entry name" value="DUF3043"/>
    <property type="match status" value="1"/>
</dbReference>
<organism evidence="3">
    <name type="scientific">freshwater metagenome</name>
    <dbReference type="NCBI Taxonomy" id="449393"/>
    <lineage>
        <taxon>unclassified sequences</taxon>
        <taxon>metagenomes</taxon>
        <taxon>ecological metagenomes</taxon>
    </lineage>
</organism>
<feature type="compositionally biased region" description="Low complexity" evidence="1">
    <location>
        <begin position="1"/>
        <end position="15"/>
    </location>
</feature>
<feature type="region of interest" description="Disordered" evidence="1">
    <location>
        <begin position="1"/>
        <end position="59"/>
    </location>
</feature>
<evidence type="ECO:0000256" key="1">
    <source>
        <dbReference type="SAM" id="MobiDB-lite"/>
    </source>
</evidence>
<proteinExistence type="predicted"/>
<comment type="caution">
    <text evidence="3">The sequence shown here is derived from an EMBL/GenBank/DDBJ whole genome shotgun (WGS) entry which is preliminary data.</text>
</comment>
<feature type="transmembrane region" description="Helical" evidence="2">
    <location>
        <begin position="122"/>
        <end position="142"/>
    </location>
</feature>
<keyword evidence="2" id="KW-1133">Transmembrane helix</keyword>
<accession>A0A094Q1V9</accession>
<feature type="compositionally biased region" description="Basic and acidic residues" evidence="1">
    <location>
        <begin position="39"/>
        <end position="57"/>
    </location>
</feature>
<name>A0A094Q1V9_9ZZZZ</name>
<evidence type="ECO:0000256" key="2">
    <source>
        <dbReference type="SAM" id="Phobius"/>
    </source>
</evidence>
<keyword evidence="2" id="KW-0812">Transmembrane</keyword>
<reference evidence="3" key="1">
    <citation type="submission" date="2014-06" db="EMBL/GenBank/DDBJ databases">
        <title>Key roles for freshwater Actinobacteria revealed by deep metagenomic sequencing.</title>
        <authorList>
            <person name="Ghai R."/>
            <person name="Mizuno C.M."/>
            <person name="Picazo A."/>
            <person name="Camacho A."/>
            <person name="Rodriguez-Valera F."/>
        </authorList>
    </citation>
    <scope>NUCLEOTIDE SEQUENCE</scope>
</reference>
<dbReference type="EMBL" id="JNSL01000096">
    <property type="protein sequence ID" value="KGA16004.1"/>
    <property type="molecule type" value="Genomic_DNA"/>
</dbReference>